<proteinExistence type="predicted"/>
<feature type="region of interest" description="Disordered" evidence="1">
    <location>
        <begin position="136"/>
        <end position="185"/>
    </location>
</feature>
<evidence type="ECO:0000256" key="1">
    <source>
        <dbReference type="SAM" id="MobiDB-lite"/>
    </source>
</evidence>
<gene>
    <name evidence="2" type="ORF">BT96DRAFT_1004512</name>
</gene>
<feature type="compositionally biased region" description="Acidic residues" evidence="1">
    <location>
        <begin position="174"/>
        <end position="183"/>
    </location>
</feature>
<feature type="region of interest" description="Disordered" evidence="1">
    <location>
        <begin position="200"/>
        <end position="276"/>
    </location>
</feature>
<evidence type="ECO:0000313" key="3">
    <source>
        <dbReference type="Proteomes" id="UP000799118"/>
    </source>
</evidence>
<feature type="compositionally biased region" description="Low complexity" evidence="1">
    <location>
        <begin position="256"/>
        <end position="267"/>
    </location>
</feature>
<feature type="compositionally biased region" description="Basic residues" evidence="1">
    <location>
        <begin position="233"/>
        <end position="244"/>
    </location>
</feature>
<keyword evidence="3" id="KW-1185">Reference proteome</keyword>
<organism evidence="2 3">
    <name type="scientific">Gymnopus androsaceus JB14</name>
    <dbReference type="NCBI Taxonomy" id="1447944"/>
    <lineage>
        <taxon>Eukaryota</taxon>
        <taxon>Fungi</taxon>
        <taxon>Dikarya</taxon>
        <taxon>Basidiomycota</taxon>
        <taxon>Agaricomycotina</taxon>
        <taxon>Agaricomycetes</taxon>
        <taxon>Agaricomycetidae</taxon>
        <taxon>Agaricales</taxon>
        <taxon>Marasmiineae</taxon>
        <taxon>Omphalotaceae</taxon>
        <taxon>Gymnopus</taxon>
    </lineage>
</organism>
<feature type="compositionally biased region" description="Polar residues" evidence="1">
    <location>
        <begin position="158"/>
        <end position="169"/>
    </location>
</feature>
<protein>
    <submittedName>
        <fullName evidence="2">Uncharacterized protein</fullName>
    </submittedName>
</protein>
<feature type="compositionally biased region" description="Basic and acidic residues" evidence="1">
    <location>
        <begin position="220"/>
        <end position="232"/>
    </location>
</feature>
<dbReference type="AlphaFoldDB" id="A0A6A4GQN8"/>
<name>A0A6A4GQN8_9AGAR</name>
<evidence type="ECO:0000313" key="2">
    <source>
        <dbReference type="EMBL" id="KAE9388089.1"/>
    </source>
</evidence>
<dbReference type="Proteomes" id="UP000799118">
    <property type="component" value="Unassembled WGS sequence"/>
</dbReference>
<sequence>MLAQAVPPPSATSMLAAVEFSGYKEFKMNKKQYDCCYLSSNVSPASFDIPPDPKLATCTRISHCTLGGFTNDLPLMDLCLKDVSVGGSLTVGSLLSSTQIALLRPLYLVYNWSGVAGSSTQSLPCSSKESFVKPKNTAKHRIDIEHNSTVPKPKAWSETVQTRAQTNKAQEAGIDSDEGEEDSSQWRHKVWLESYTLFTPSEEEDDKEQRQSRRKAKGAIRSDEEDKEEQRASRHKIKQNRQNHKNSADDEDNEESVQSGVQVDDSSTTQQADDPFFAPSMVCEPCKADNLSPQWKAALNLFKSQVIRHVDIRNNALEALEFLTRLPLHYLGKLPNLNLLTRAPQWSKLYIVEYGSALLWADILATPMQDLAIVNRAEGMSNYFTHSDIVANWQAGGEPLKGSDPHINLISMFHNSADGLKLLEIRWELLYPCDFQYLQPTLPQSVGTAEQSLLASIR</sequence>
<dbReference type="EMBL" id="ML769762">
    <property type="protein sequence ID" value="KAE9388089.1"/>
    <property type="molecule type" value="Genomic_DNA"/>
</dbReference>
<accession>A0A6A4GQN8</accession>
<reference evidence="2" key="1">
    <citation type="journal article" date="2019" name="Environ. Microbiol.">
        <title>Fungal ecological strategies reflected in gene transcription - a case study of two litter decomposers.</title>
        <authorList>
            <person name="Barbi F."/>
            <person name="Kohler A."/>
            <person name="Barry K."/>
            <person name="Baskaran P."/>
            <person name="Daum C."/>
            <person name="Fauchery L."/>
            <person name="Ihrmark K."/>
            <person name="Kuo A."/>
            <person name="LaButti K."/>
            <person name="Lipzen A."/>
            <person name="Morin E."/>
            <person name="Grigoriev I.V."/>
            <person name="Henrissat B."/>
            <person name="Lindahl B."/>
            <person name="Martin F."/>
        </authorList>
    </citation>
    <scope>NUCLEOTIDE SEQUENCE</scope>
    <source>
        <strain evidence="2">JB14</strain>
    </source>
</reference>